<sequence length="117" mass="12793">MTRQAKRAADVRDEAYRHALDAAREREADGDPEGAGVIRDLAASIKRIRLTLDVGEAAKVPTIGDLDMNVRLARTLGEASPAALVGEVLDNDAHPLRSKLRKRDLQDLAEVREGQSR</sequence>
<name>A0A533HYT4_PARDE</name>
<dbReference type="EMBL" id="VAFL01000022">
    <property type="protein sequence ID" value="TKW64666.1"/>
    <property type="molecule type" value="Genomic_DNA"/>
</dbReference>
<dbReference type="Proteomes" id="UP000315344">
    <property type="component" value="Unassembled WGS sequence"/>
</dbReference>
<organism evidence="1 2">
    <name type="scientific">Paracoccus denitrificans</name>
    <dbReference type="NCBI Taxonomy" id="266"/>
    <lineage>
        <taxon>Bacteria</taxon>
        <taxon>Pseudomonadati</taxon>
        <taxon>Pseudomonadota</taxon>
        <taxon>Alphaproteobacteria</taxon>
        <taxon>Rhodobacterales</taxon>
        <taxon>Paracoccaceae</taxon>
        <taxon>Paracoccus</taxon>
    </lineage>
</organism>
<reference evidence="1 2" key="1">
    <citation type="journal article" date="2017" name="Nat. Commun.">
        <title>In situ click chemistry generation of cyclooxygenase-2 inhibitors.</title>
        <authorList>
            <person name="Bhardwaj A."/>
            <person name="Kaur J."/>
            <person name="Wuest M."/>
            <person name="Wuest F."/>
        </authorList>
    </citation>
    <scope>NUCLEOTIDE SEQUENCE [LARGE SCALE GENOMIC DNA]</scope>
    <source>
        <strain evidence="1">S2_012_000_R3_94</strain>
    </source>
</reference>
<dbReference type="AlphaFoldDB" id="A0A533HYT4"/>
<evidence type="ECO:0000313" key="2">
    <source>
        <dbReference type="Proteomes" id="UP000315344"/>
    </source>
</evidence>
<accession>A0A533HYT4</accession>
<proteinExistence type="predicted"/>
<evidence type="ECO:0000313" key="1">
    <source>
        <dbReference type="EMBL" id="TKW64666.1"/>
    </source>
</evidence>
<protein>
    <submittedName>
        <fullName evidence="1">Uncharacterized protein</fullName>
    </submittedName>
</protein>
<comment type="caution">
    <text evidence="1">The sequence shown here is derived from an EMBL/GenBank/DDBJ whole genome shotgun (WGS) entry which is preliminary data.</text>
</comment>
<gene>
    <name evidence="1" type="ORF">DI616_18160</name>
</gene>